<evidence type="ECO:0000313" key="1">
    <source>
        <dbReference type="EMBL" id="HGL40756.1"/>
    </source>
</evidence>
<dbReference type="InterPro" id="IPR036411">
    <property type="entry name" value="TorD-like_sf"/>
</dbReference>
<dbReference type="AlphaFoldDB" id="A0A7J3G4Q1"/>
<sequence>MLELDSFQRASLYAAILTFFKKLASIKKTPPEIMAFFESLGVELPDLSGEDLEQAAEYLNMFRASVVRLDVPPLARANLPFHIKTFIESNGYTADEPFDGIITMTAFAARLAIDAYMAHLTDGEKALKLERILHRFNKTHLIPALANAIPQNQKLHQAIQKIVQLVVADSDMLLKWLTRR</sequence>
<proteinExistence type="predicted"/>
<dbReference type="EMBL" id="DTCM01000047">
    <property type="protein sequence ID" value="HGL40756.1"/>
    <property type="molecule type" value="Genomic_DNA"/>
</dbReference>
<dbReference type="Gene3D" id="1.10.3480.10">
    <property type="entry name" value="TorD-like"/>
    <property type="match status" value="1"/>
</dbReference>
<accession>A0A7J3G4Q1</accession>
<comment type="caution">
    <text evidence="1">The sequence shown here is derived from an EMBL/GenBank/DDBJ whole genome shotgun (WGS) entry which is preliminary data.</text>
</comment>
<dbReference type="SUPFAM" id="SSF89155">
    <property type="entry name" value="TorD-like"/>
    <property type="match status" value="1"/>
</dbReference>
<protein>
    <submittedName>
        <fullName evidence="1">Uncharacterized protein</fullName>
    </submittedName>
</protein>
<reference evidence="1" key="1">
    <citation type="journal article" date="2020" name="mSystems">
        <title>Genome- and Community-Level Interaction Insights into Carbon Utilization and Element Cycling Functions of Hydrothermarchaeota in Hydrothermal Sediment.</title>
        <authorList>
            <person name="Zhou Z."/>
            <person name="Liu Y."/>
            <person name="Xu W."/>
            <person name="Pan J."/>
            <person name="Luo Z.H."/>
            <person name="Li M."/>
        </authorList>
    </citation>
    <scope>NUCLEOTIDE SEQUENCE [LARGE SCALE GENOMIC DNA]</scope>
    <source>
        <strain evidence="1">SpSt-669</strain>
    </source>
</reference>
<organism evidence="1">
    <name type="scientific">Caldiarchaeum subterraneum</name>
    <dbReference type="NCBI Taxonomy" id="311458"/>
    <lineage>
        <taxon>Archaea</taxon>
        <taxon>Nitrososphaerota</taxon>
        <taxon>Candidatus Caldarchaeales</taxon>
        <taxon>Candidatus Caldarchaeaceae</taxon>
        <taxon>Candidatus Caldarchaeum</taxon>
    </lineage>
</organism>
<name>A0A7J3G4Q1_CALS0</name>
<gene>
    <name evidence="1" type="ORF">ENU43_03725</name>
</gene>